<dbReference type="InterPro" id="IPR002881">
    <property type="entry name" value="DUF58"/>
</dbReference>
<evidence type="ECO:0000313" key="4">
    <source>
        <dbReference type="Proteomes" id="UP000643554"/>
    </source>
</evidence>
<evidence type="ECO:0000259" key="2">
    <source>
        <dbReference type="Pfam" id="PF01882"/>
    </source>
</evidence>
<name>A0A832Z771_9EURY</name>
<evidence type="ECO:0000313" key="3">
    <source>
        <dbReference type="EMBL" id="HIP84192.1"/>
    </source>
</evidence>
<feature type="domain" description="DUF58" evidence="2">
    <location>
        <begin position="173"/>
        <end position="239"/>
    </location>
</feature>
<dbReference type="InterPro" id="IPR036465">
    <property type="entry name" value="vWFA_dom_sf"/>
</dbReference>
<dbReference type="AlphaFoldDB" id="A0A832Z771"/>
<organism evidence="3 4">
    <name type="scientific">Methanothermococcus okinawensis</name>
    <dbReference type="NCBI Taxonomy" id="155863"/>
    <lineage>
        <taxon>Archaea</taxon>
        <taxon>Methanobacteriati</taxon>
        <taxon>Methanobacteriota</taxon>
        <taxon>Methanomada group</taxon>
        <taxon>Methanococci</taxon>
        <taxon>Methanococcales</taxon>
        <taxon>Methanococcaceae</taxon>
        <taxon>Methanothermococcus</taxon>
    </lineage>
</organism>
<dbReference type="PANTHER" id="PTHR33608">
    <property type="entry name" value="BLL2464 PROTEIN"/>
    <property type="match status" value="1"/>
</dbReference>
<accession>A0A832Z771</accession>
<dbReference type="SUPFAM" id="SSF53300">
    <property type="entry name" value="vWA-like"/>
    <property type="match status" value="1"/>
</dbReference>
<proteinExistence type="predicted"/>
<keyword evidence="1" id="KW-0472">Membrane</keyword>
<gene>
    <name evidence="3" type="ORF">EYH15_01705</name>
</gene>
<evidence type="ECO:0000256" key="1">
    <source>
        <dbReference type="SAM" id="Phobius"/>
    </source>
</evidence>
<feature type="transmembrane region" description="Helical" evidence="1">
    <location>
        <begin position="12"/>
        <end position="42"/>
    </location>
</feature>
<protein>
    <submittedName>
        <fullName evidence="3">DUF58 domain-containing protein</fullName>
    </submittedName>
</protein>
<reference evidence="3" key="1">
    <citation type="journal article" date="2020" name="ISME J.">
        <title>Gammaproteobacteria mediating utilization of methyl-, sulfur- and petroleum organic compounds in deep ocean hydrothermal plumes.</title>
        <authorList>
            <person name="Zhou Z."/>
            <person name="Liu Y."/>
            <person name="Pan J."/>
            <person name="Cron B.R."/>
            <person name="Toner B.M."/>
            <person name="Anantharaman K."/>
            <person name="Breier J.A."/>
            <person name="Dick G.J."/>
            <person name="Li M."/>
        </authorList>
    </citation>
    <scope>NUCLEOTIDE SEQUENCE</scope>
    <source>
        <strain evidence="3">SZUA-1453</strain>
    </source>
</reference>
<dbReference type="Pfam" id="PF01882">
    <property type="entry name" value="DUF58"/>
    <property type="match status" value="1"/>
</dbReference>
<keyword evidence="1" id="KW-0812">Transmembrane</keyword>
<dbReference type="Proteomes" id="UP000643554">
    <property type="component" value="Unassembled WGS sequence"/>
</dbReference>
<dbReference type="EMBL" id="DQUI01000028">
    <property type="protein sequence ID" value="HIP84192.1"/>
    <property type="molecule type" value="Genomic_DNA"/>
</dbReference>
<comment type="caution">
    <text evidence="3">The sequence shown here is derived from an EMBL/GenBank/DDBJ whole genome shotgun (WGS) entry which is preliminary data.</text>
</comment>
<keyword evidence="1" id="KW-1133">Transmembrane helix</keyword>
<sequence length="429" mass="49720">MDTTTYSKTLLRFGIICCACGYILNNFFGTLLGIFIFLYLYFIQDIAYLKIEGKLEGTLKERQCSKIVFKAHGGNTIPALDFSSPHGTLSYLLLKGDNWRYIINVIPFKKGEFILDVKGKVYDIRELFSEDYSNSFKLQVEPSVEGLKYHIEKENQLTLLSKGTPDPEIGELKLYEVGDDPRRIDWKRSLKVNKLLVRKLQHLEDRSIYLLLDVGSSMRRFAKRDRNKLDYALSLLLSILAGIKEDLHIILYEDYRIRKKYLFRKVGGYPKKDIFKKILEDLEDIKTVPLEKYIPNTRGVCKGYKNQIDLPSIVRGNSGILQCAKLLSKMKIGTVIVITDLESNILPLFKSVDILSKKGFKVVIYALYTPSFNLDEKDLLEEDILLKLYKHYKNREKIIKNLRRRGAIVVDVSYRDSIKDILNKVNRRT</sequence>
<dbReference type="PANTHER" id="PTHR33608:SF6">
    <property type="entry name" value="BLL2464 PROTEIN"/>
    <property type="match status" value="1"/>
</dbReference>